<evidence type="ECO:0000313" key="3">
    <source>
        <dbReference type="WBParaSite" id="maker-unitig_22787-snap-gene-0.2-mRNA-1"/>
    </source>
</evidence>
<dbReference type="AlphaFoldDB" id="A0A1I8F6Q7"/>
<accession>A0A1I8F6Q7</accession>
<dbReference type="WBParaSite" id="maker-unitig_22787-snap-gene-0.2-mRNA-1">
    <property type="protein sequence ID" value="maker-unitig_22787-snap-gene-0.2-mRNA-1"/>
    <property type="gene ID" value="maker-unitig_22787-snap-gene-0.2"/>
</dbReference>
<name>A0A1I8F6Q7_9PLAT</name>
<dbReference type="Proteomes" id="UP000095280">
    <property type="component" value="Unplaced"/>
</dbReference>
<sequence>PQPHPAESTASHIESTTSPAESTARIHPQVSSQLTACQLSCRPVDFAARRPTGSRKRKKSRAGANPVTSLCCQRENFEAFGLVGCK</sequence>
<evidence type="ECO:0000313" key="2">
    <source>
        <dbReference type="Proteomes" id="UP000095280"/>
    </source>
</evidence>
<feature type="compositionally biased region" description="Polar residues" evidence="1">
    <location>
        <begin position="8"/>
        <end position="21"/>
    </location>
</feature>
<evidence type="ECO:0000256" key="1">
    <source>
        <dbReference type="SAM" id="MobiDB-lite"/>
    </source>
</evidence>
<protein>
    <submittedName>
        <fullName evidence="3">Ovule protein</fullName>
    </submittedName>
</protein>
<organism evidence="2 3">
    <name type="scientific">Macrostomum lignano</name>
    <dbReference type="NCBI Taxonomy" id="282301"/>
    <lineage>
        <taxon>Eukaryota</taxon>
        <taxon>Metazoa</taxon>
        <taxon>Spiralia</taxon>
        <taxon>Lophotrochozoa</taxon>
        <taxon>Platyhelminthes</taxon>
        <taxon>Rhabditophora</taxon>
        <taxon>Macrostomorpha</taxon>
        <taxon>Macrostomida</taxon>
        <taxon>Macrostomidae</taxon>
        <taxon>Macrostomum</taxon>
    </lineage>
</organism>
<proteinExistence type="predicted"/>
<keyword evidence="2" id="KW-1185">Reference proteome</keyword>
<feature type="region of interest" description="Disordered" evidence="1">
    <location>
        <begin position="1"/>
        <end position="29"/>
    </location>
</feature>
<reference evidence="3" key="1">
    <citation type="submission" date="2016-11" db="UniProtKB">
        <authorList>
            <consortium name="WormBaseParasite"/>
        </authorList>
    </citation>
    <scope>IDENTIFICATION</scope>
</reference>